<dbReference type="Pfam" id="PF08991">
    <property type="entry name" value="CMC4"/>
    <property type="match status" value="1"/>
</dbReference>
<comment type="similarity">
    <text evidence="1">Belongs to the TCL1 family.</text>
</comment>
<dbReference type="PANTHER" id="PTHR14060">
    <property type="entry name" value="PROTEIN P13 MTCP-1"/>
    <property type="match status" value="1"/>
</dbReference>
<gene>
    <name evidence="2" type="ORF">APTSU1_001815500</name>
</gene>
<dbReference type="PANTHER" id="PTHR14060:SF8">
    <property type="entry name" value="PROTEIN P13 MTCP-1"/>
    <property type="match status" value="1"/>
</dbReference>
<comment type="caution">
    <text evidence="2">The sequence shown here is derived from an EMBL/GenBank/DDBJ whole genome shotgun (WGS) entry which is preliminary data.</text>
</comment>
<accession>A0ABQ0FUI1</accession>
<dbReference type="PROSITE" id="PS51808">
    <property type="entry name" value="CHCH"/>
    <property type="match status" value="1"/>
</dbReference>
<dbReference type="Gene3D" id="1.10.287.1130">
    <property type="entry name" value="CytochromE C oxidase copper chaperone"/>
    <property type="match status" value="1"/>
</dbReference>
<sequence>MAREDVGAPPDHLWVHQEGIYRDEYQRTWIAVVEEETTFLKARVQQIQVPLGDATKPSHLLTSQLPLMWQLYPEERYMDNNSRLWQIQHHLMGSFLDMPQKDPCQKQACEIQKCLQANNYLESKCQAVIQELRKCCARYPKGRSLVCSGFEKEEEENLAMKSGSK</sequence>
<dbReference type="InterPro" id="IPR036672">
    <property type="entry name" value="TCL1_MTCP1_sf"/>
</dbReference>
<evidence type="ECO:0000313" key="2">
    <source>
        <dbReference type="EMBL" id="GAB1302914.1"/>
    </source>
</evidence>
<evidence type="ECO:0000313" key="3">
    <source>
        <dbReference type="Proteomes" id="UP001623349"/>
    </source>
</evidence>
<evidence type="ECO:0000256" key="1">
    <source>
        <dbReference type="ARBA" id="ARBA00006399"/>
    </source>
</evidence>
<dbReference type="InterPro" id="IPR004832">
    <property type="entry name" value="TCL1_MTCP1"/>
</dbReference>
<proteinExistence type="inferred from homology"/>
<name>A0ABQ0FUI1_APOSI</name>
<dbReference type="InterPro" id="IPR027179">
    <property type="entry name" value="CMC4"/>
</dbReference>
<dbReference type="SUPFAM" id="SSF50904">
    <property type="entry name" value="Oncogene products"/>
    <property type="match status" value="1"/>
</dbReference>
<dbReference type="EMBL" id="BAAFST010000020">
    <property type="protein sequence ID" value="GAB1302914.1"/>
    <property type="molecule type" value="Genomic_DNA"/>
</dbReference>
<protein>
    <submittedName>
        <fullName evidence="2">Protein p13 MTCP-1</fullName>
    </submittedName>
</protein>
<dbReference type="Gene3D" id="2.40.15.10">
    <property type="entry name" value="TCL1/MTCP1"/>
    <property type="match status" value="1"/>
</dbReference>
<reference evidence="2 3" key="1">
    <citation type="submission" date="2024-08" db="EMBL/GenBank/DDBJ databases">
        <title>The draft genome of Apodemus speciosus.</title>
        <authorList>
            <person name="Nabeshima K."/>
            <person name="Suzuki S."/>
            <person name="Onuma M."/>
        </authorList>
    </citation>
    <scope>NUCLEOTIDE SEQUENCE [LARGE SCALE GENOMIC DNA]</scope>
    <source>
        <strain evidence="2">IB14-021</strain>
    </source>
</reference>
<organism evidence="2 3">
    <name type="scientific">Apodemus speciosus</name>
    <name type="common">Large Japanese field mouse</name>
    <dbReference type="NCBI Taxonomy" id="105296"/>
    <lineage>
        <taxon>Eukaryota</taxon>
        <taxon>Metazoa</taxon>
        <taxon>Chordata</taxon>
        <taxon>Craniata</taxon>
        <taxon>Vertebrata</taxon>
        <taxon>Euteleostomi</taxon>
        <taxon>Mammalia</taxon>
        <taxon>Eutheria</taxon>
        <taxon>Euarchontoglires</taxon>
        <taxon>Glires</taxon>
        <taxon>Rodentia</taxon>
        <taxon>Myomorpha</taxon>
        <taxon>Muroidea</taxon>
        <taxon>Muridae</taxon>
        <taxon>Murinae</taxon>
        <taxon>Apodemus</taxon>
    </lineage>
</organism>
<keyword evidence="3" id="KW-1185">Reference proteome</keyword>
<dbReference type="InterPro" id="IPR009069">
    <property type="entry name" value="Cys_alpha_HP_mot_SF"/>
</dbReference>
<dbReference type="Pfam" id="PF01840">
    <property type="entry name" value="TCL1_MTCP1"/>
    <property type="match status" value="1"/>
</dbReference>
<dbReference type="Proteomes" id="UP001623349">
    <property type="component" value="Unassembled WGS sequence"/>
</dbReference>
<dbReference type="SUPFAM" id="SSF47072">
    <property type="entry name" value="Cysteine alpha-hairpin motif"/>
    <property type="match status" value="1"/>
</dbReference>